<accession>A0A6F8YFI3</accession>
<dbReference type="KEGG" id="psuu:Psuf_021980"/>
<dbReference type="AlphaFoldDB" id="A0A6F8YFI3"/>
<organism evidence="2 3">
    <name type="scientific">Phytohabitans suffuscus</name>
    <dbReference type="NCBI Taxonomy" id="624315"/>
    <lineage>
        <taxon>Bacteria</taxon>
        <taxon>Bacillati</taxon>
        <taxon>Actinomycetota</taxon>
        <taxon>Actinomycetes</taxon>
        <taxon>Micromonosporales</taxon>
        <taxon>Micromonosporaceae</taxon>
    </lineage>
</organism>
<evidence type="ECO:0000313" key="3">
    <source>
        <dbReference type="Proteomes" id="UP000503011"/>
    </source>
</evidence>
<evidence type="ECO:0000256" key="1">
    <source>
        <dbReference type="SAM" id="MobiDB-lite"/>
    </source>
</evidence>
<reference evidence="2 3" key="2">
    <citation type="submission" date="2020-03" db="EMBL/GenBank/DDBJ databases">
        <authorList>
            <person name="Ichikawa N."/>
            <person name="Kimura A."/>
            <person name="Kitahashi Y."/>
            <person name="Uohara A."/>
        </authorList>
    </citation>
    <scope>NUCLEOTIDE SEQUENCE [LARGE SCALE GENOMIC DNA]</scope>
    <source>
        <strain evidence="2 3">NBRC 105367</strain>
    </source>
</reference>
<gene>
    <name evidence="2" type="ORF">Psuf_021980</name>
</gene>
<dbReference type="Proteomes" id="UP000503011">
    <property type="component" value="Chromosome"/>
</dbReference>
<name>A0A6F8YFI3_9ACTN</name>
<proteinExistence type="predicted"/>
<keyword evidence="3" id="KW-1185">Reference proteome</keyword>
<protein>
    <submittedName>
        <fullName evidence="2">Uncharacterized protein</fullName>
    </submittedName>
</protein>
<sequence>MSTCTPARQATTCWVGTGPPRSTRPGSFWSNSNKIRARRTCEAGCEPVRTNAVNISRSAGLNATGRDFVLATSTHSRRTERGKKPANHQPTPQTTQISGDTLLVC</sequence>
<feature type="compositionally biased region" description="Polar residues" evidence="1">
    <location>
        <begin position="88"/>
        <end position="99"/>
    </location>
</feature>
<dbReference type="EMBL" id="AP022871">
    <property type="protein sequence ID" value="BCB84885.1"/>
    <property type="molecule type" value="Genomic_DNA"/>
</dbReference>
<reference evidence="2 3" key="1">
    <citation type="submission" date="2020-03" db="EMBL/GenBank/DDBJ databases">
        <title>Whole genome shotgun sequence of Phytohabitans suffuscus NBRC 105367.</title>
        <authorList>
            <person name="Komaki H."/>
            <person name="Tamura T."/>
        </authorList>
    </citation>
    <scope>NUCLEOTIDE SEQUENCE [LARGE SCALE GENOMIC DNA]</scope>
    <source>
        <strain evidence="2 3">NBRC 105367</strain>
    </source>
</reference>
<feature type="region of interest" description="Disordered" evidence="1">
    <location>
        <begin position="73"/>
        <end position="105"/>
    </location>
</feature>
<evidence type="ECO:0000313" key="2">
    <source>
        <dbReference type="EMBL" id="BCB84885.1"/>
    </source>
</evidence>